<dbReference type="Gene3D" id="3.30.1360.120">
    <property type="entry name" value="Probable tRNA modification gtpase trme, domain 1"/>
    <property type="match status" value="1"/>
</dbReference>
<dbReference type="AlphaFoldDB" id="A0A1W1VRV5"/>
<dbReference type="EMBL" id="FWWU01000009">
    <property type="protein sequence ID" value="SMB95644.1"/>
    <property type="molecule type" value="Genomic_DNA"/>
</dbReference>
<dbReference type="InterPro" id="IPR045179">
    <property type="entry name" value="YgfZ/GcvT"/>
</dbReference>
<name>A0A1W1VRV5_9DEIO</name>
<evidence type="ECO:0000256" key="1">
    <source>
        <dbReference type="ARBA" id="ARBA00022946"/>
    </source>
</evidence>
<keyword evidence="1" id="KW-0809">Transit peptide</keyword>
<dbReference type="GO" id="GO:0016226">
    <property type="term" value="P:iron-sulfur cluster assembly"/>
    <property type="evidence" value="ECO:0007669"/>
    <property type="project" value="TreeGrafter"/>
</dbReference>
<sequence>MWTRLPSSALRLTGPDRVDFVQGQMTNNLKAAPAPGMVPCAFLNVRGQIEFFARAYKREADVYLHLDAGQAQGLAGRLRRYIIFDQVEVGDVTDTLRSVHLWQEGALPGWNAAGGDVQRLELGSGTVLAGRVNRTGTRGLDLHFLAAHEAEVLAALGGEERPLDELDAARIAAGIPDVVRDGLLGTLPQEIGLDVGGPLPAISYRKGCYVGQEIMARLEARGNARYHLARLVGQGLPDHAEVTQGGKVVGQTGQHAAGLSLARLRKELLPGQEVEVGGIPAVVEVLSPLTASAPPTDA</sequence>
<dbReference type="Proteomes" id="UP000192582">
    <property type="component" value="Unassembled WGS sequence"/>
</dbReference>
<accession>A0A1W1VRV5</accession>
<evidence type="ECO:0008006" key="4">
    <source>
        <dbReference type="Google" id="ProtNLM"/>
    </source>
</evidence>
<dbReference type="PANTHER" id="PTHR22602">
    <property type="entry name" value="TRANSFERASE CAF17, MITOCHONDRIAL-RELATED"/>
    <property type="match status" value="1"/>
</dbReference>
<gene>
    <name evidence="2" type="ORF">SAMN00790413_02925</name>
</gene>
<dbReference type="STRING" id="695939.SAMN00790413_02925"/>
<dbReference type="InterPro" id="IPR017703">
    <property type="entry name" value="YgfZ/GCV_T_CS"/>
</dbReference>
<protein>
    <recommendedName>
        <fullName evidence="4">Aminomethyltransferase folate-binding domain-containing protein</fullName>
    </recommendedName>
</protein>
<reference evidence="2 3" key="1">
    <citation type="submission" date="2017-04" db="EMBL/GenBank/DDBJ databases">
        <authorList>
            <person name="Afonso C.L."/>
            <person name="Miller P.J."/>
            <person name="Scott M.A."/>
            <person name="Spackman E."/>
            <person name="Goraichik I."/>
            <person name="Dimitrov K.M."/>
            <person name="Suarez D.L."/>
            <person name="Swayne D.E."/>
        </authorList>
    </citation>
    <scope>NUCLEOTIDE SEQUENCE [LARGE SCALE GENOMIC DNA]</scope>
    <source>
        <strain evidence="2 3">KR-140</strain>
    </source>
</reference>
<dbReference type="InterPro" id="IPR027266">
    <property type="entry name" value="TrmE/GcvT-like"/>
</dbReference>
<evidence type="ECO:0000313" key="2">
    <source>
        <dbReference type="EMBL" id="SMB95644.1"/>
    </source>
</evidence>
<dbReference type="RefSeq" id="WP_084051013.1">
    <property type="nucleotide sequence ID" value="NZ_FWWU01000009.1"/>
</dbReference>
<organism evidence="2 3">
    <name type="scientific">Deinococcus hopiensis KR-140</name>
    <dbReference type="NCBI Taxonomy" id="695939"/>
    <lineage>
        <taxon>Bacteria</taxon>
        <taxon>Thermotogati</taxon>
        <taxon>Deinococcota</taxon>
        <taxon>Deinococci</taxon>
        <taxon>Deinococcales</taxon>
        <taxon>Deinococcaceae</taxon>
        <taxon>Deinococcus</taxon>
    </lineage>
</organism>
<evidence type="ECO:0000313" key="3">
    <source>
        <dbReference type="Proteomes" id="UP000192582"/>
    </source>
</evidence>
<dbReference type="NCBIfam" id="TIGR03317">
    <property type="entry name" value="ygfZ_signature"/>
    <property type="match status" value="1"/>
</dbReference>
<dbReference type="SUPFAM" id="SSF103025">
    <property type="entry name" value="Folate-binding domain"/>
    <property type="match status" value="1"/>
</dbReference>
<dbReference type="PANTHER" id="PTHR22602:SF0">
    <property type="entry name" value="TRANSFERASE CAF17, MITOCHONDRIAL-RELATED"/>
    <property type="match status" value="1"/>
</dbReference>
<keyword evidence="3" id="KW-1185">Reference proteome</keyword>
<proteinExistence type="predicted"/>
<dbReference type="OrthoDB" id="9796287at2"/>